<evidence type="ECO:0000256" key="15">
    <source>
        <dbReference type="PIRSR" id="PIRSR004682-1"/>
    </source>
</evidence>
<feature type="site" description="Contributes to substrate recognition" evidence="16">
    <location>
        <position position="103"/>
    </location>
</feature>
<dbReference type="GO" id="GO:0005975">
    <property type="term" value="P:carbohydrate metabolic process"/>
    <property type="evidence" value="ECO:0007669"/>
    <property type="project" value="InterPro"/>
</dbReference>
<evidence type="ECO:0000256" key="10">
    <source>
        <dbReference type="ARBA" id="ARBA00022833"/>
    </source>
</evidence>
<dbReference type="Pfam" id="PF13242">
    <property type="entry name" value="Hydrolase_like"/>
    <property type="match status" value="1"/>
</dbReference>
<dbReference type="Proteomes" id="UP001160519">
    <property type="component" value="Unassembled WGS sequence"/>
</dbReference>
<evidence type="ECO:0000256" key="2">
    <source>
        <dbReference type="ARBA" id="ARBA00001946"/>
    </source>
</evidence>
<evidence type="ECO:0000256" key="5">
    <source>
        <dbReference type="ARBA" id="ARBA00004708"/>
    </source>
</evidence>
<dbReference type="EC" id="3.1.3.-" evidence="14"/>
<evidence type="ECO:0000256" key="4">
    <source>
        <dbReference type="ARBA" id="ARBA00004496"/>
    </source>
</evidence>
<feature type="active site" description="Nucleophile" evidence="15">
    <location>
        <position position="10"/>
    </location>
</feature>
<dbReference type="AlphaFoldDB" id="A0AA43Q966"/>
<evidence type="ECO:0000256" key="8">
    <source>
        <dbReference type="ARBA" id="ARBA00022723"/>
    </source>
</evidence>
<dbReference type="EMBL" id="JAQSDF010000055">
    <property type="protein sequence ID" value="MDI1232054.1"/>
    <property type="molecule type" value="Genomic_DNA"/>
</dbReference>
<comment type="subcellular location">
    <subcellularLocation>
        <location evidence="4 14">Cytoplasm</location>
    </subcellularLocation>
</comment>
<feature type="active site" description="Proton donor" evidence="15">
    <location>
        <position position="12"/>
    </location>
</feature>
<comment type="pathway">
    <text evidence="5">Nucleotide-sugar biosynthesis; ADP-L-glycero-beta-D-manno-heptose biosynthesis; ADP-L-glycero-beta-D-manno-heptose from D-glycero-beta-D-manno-heptose 7-phosphate: step 2/4.</text>
</comment>
<dbReference type="InterPro" id="IPR036412">
    <property type="entry name" value="HAD-like_sf"/>
</dbReference>
<keyword evidence="7 14" id="KW-0963">Cytoplasm</keyword>
<feature type="binding site" evidence="17">
    <location>
        <position position="100"/>
    </location>
    <ligand>
        <name>Zn(2+)</name>
        <dbReference type="ChEBI" id="CHEBI:29105"/>
    </ligand>
</feature>
<evidence type="ECO:0000256" key="17">
    <source>
        <dbReference type="PIRSR" id="PIRSR004682-4"/>
    </source>
</evidence>
<dbReference type="PANTHER" id="PTHR42891:SF1">
    <property type="entry name" value="D-GLYCERO-BETA-D-MANNO-HEPTOSE-1,7-BISPHOSPHATE 7-PHOSPHATASE"/>
    <property type="match status" value="1"/>
</dbReference>
<dbReference type="NCBIfam" id="TIGR01656">
    <property type="entry name" value="Histidinol-ppas"/>
    <property type="match status" value="1"/>
</dbReference>
<dbReference type="GO" id="GO:0005737">
    <property type="term" value="C:cytoplasm"/>
    <property type="evidence" value="ECO:0007669"/>
    <property type="project" value="UniProtKB-SubCell"/>
</dbReference>
<protein>
    <recommendedName>
        <fullName evidence="14">D,D-heptose 1,7-bisphosphate phosphatase</fullName>
        <ecNumber evidence="14">3.1.3.-</ecNumber>
    </recommendedName>
</protein>
<feature type="binding site" evidence="17">
    <location>
        <position position="12"/>
    </location>
    <ligand>
        <name>Mg(2+)</name>
        <dbReference type="ChEBI" id="CHEBI:18420"/>
    </ligand>
</feature>
<dbReference type="FunFam" id="3.40.50.1000:FF:000168">
    <property type="entry name" value="D,D-heptose 1,7-bisphosphate phosphatase"/>
    <property type="match status" value="1"/>
</dbReference>
<evidence type="ECO:0000256" key="1">
    <source>
        <dbReference type="ARBA" id="ARBA00001226"/>
    </source>
</evidence>
<organism evidence="18 19">
    <name type="scientific">Candidatus Methylobacter titanis</name>
    <dbReference type="NCBI Taxonomy" id="3053457"/>
    <lineage>
        <taxon>Bacteria</taxon>
        <taxon>Pseudomonadati</taxon>
        <taxon>Pseudomonadota</taxon>
        <taxon>Gammaproteobacteria</taxon>
        <taxon>Methylococcales</taxon>
        <taxon>Methylococcaceae</taxon>
        <taxon>Methylobacter</taxon>
    </lineage>
</organism>
<evidence type="ECO:0000313" key="18">
    <source>
        <dbReference type="EMBL" id="MDI1232054.1"/>
    </source>
</evidence>
<evidence type="ECO:0000256" key="9">
    <source>
        <dbReference type="ARBA" id="ARBA00022801"/>
    </source>
</evidence>
<comment type="cofactor">
    <cofactor evidence="2 17">
        <name>Mg(2+)</name>
        <dbReference type="ChEBI" id="CHEBI:18420"/>
    </cofactor>
</comment>
<evidence type="ECO:0000256" key="6">
    <source>
        <dbReference type="ARBA" id="ARBA00011245"/>
    </source>
</evidence>
<keyword evidence="12 14" id="KW-0119">Carbohydrate metabolism</keyword>
<comment type="cofactor">
    <cofactor evidence="3 17">
        <name>Zn(2+)</name>
        <dbReference type="ChEBI" id="CHEBI:29105"/>
    </cofactor>
</comment>
<evidence type="ECO:0000256" key="3">
    <source>
        <dbReference type="ARBA" id="ARBA00001947"/>
    </source>
</evidence>
<evidence type="ECO:0000256" key="12">
    <source>
        <dbReference type="ARBA" id="ARBA00023277"/>
    </source>
</evidence>
<dbReference type="NCBIfam" id="TIGR01662">
    <property type="entry name" value="HAD-SF-IIIA"/>
    <property type="match status" value="1"/>
</dbReference>
<dbReference type="CDD" id="cd07503">
    <property type="entry name" value="HAD_HisB-N"/>
    <property type="match status" value="1"/>
</dbReference>
<keyword evidence="8 17" id="KW-0479">Metal-binding</keyword>
<feature type="binding site" evidence="17">
    <location>
        <position position="92"/>
    </location>
    <ligand>
        <name>Zn(2+)</name>
        <dbReference type="ChEBI" id="CHEBI:29105"/>
    </ligand>
</feature>
<dbReference type="PANTHER" id="PTHR42891">
    <property type="entry name" value="D-GLYCERO-BETA-D-MANNO-HEPTOSE-1,7-BISPHOSPHATE 7-PHOSPHATASE"/>
    <property type="match status" value="1"/>
</dbReference>
<dbReference type="PIRSF" id="PIRSF004682">
    <property type="entry name" value="GmhB"/>
    <property type="match status" value="1"/>
</dbReference>
<evidence type="ECO:0000256" key="14">
    <source>
        <dbReference type="PIRNR" id="PIRNR004682"/>
    </source>
</evidence>
<dbReference type="InterPro" id="IPR023214">
    <property type="entry name" value="HAD_sf"/>
</dbReference>
<feature type="site" description="Stabilizes the phosphoryl group" evidence="16">
    <location>
        <position position="104"/>
    </location>
</feature>
<evidence type="ECO:0000256" key="7">
    <source>
        <dbReference type="ARBA" id="ARBA00022490"/>
    </source>
</evidence>
<name>A0AA43Q966_9GAMM</name>
<evidence type="ECO:0000256" key="13">
    <source>
        <dbReference type="ARBA" id="ARBA00061616"/>
    </source>
</evidence>
<keyword evidence="10 17" id="KW-0862">Zinc</keyword>
<feature type="site" description="Stabilizes the phosphoryl group" evidence="16">
    <location>
        <position position="53"/>
    </location>
</feature>
<keyword evidence="19" id="KW-1185">Reference proteome</keyword>
<dbReference type="SUPFAM" id="SSF56784">
    <property type="entry name" value="HAD-like"/>
    <property type="match status" value="1"/>
</dbReference>
<comment type="caution">
    <text evidence="18">The sequence shown here is derived from an EMBL/GenBank/DDBJ whole genome shotgun (WGS) entry which is preliminary data.</text>
</comment>
<feature type="binding site" evidence="17">
    <location>
        <position position="10"/>
    </location>
    <ligand>
        <name>Mg(2+)</name>
        <dbReference type="ChEBI" id="CHEBI:18420"/>
    </ligand>
</feature>
<comment type="similarity">
    <text evidence="13 14">Belongs to the gmhB family.</text>
</comment>
<dbReference type="Gene3D" id="3.40.50.1000">
    <property type="entry name" value="HAD superfamily/HAD-like"/>
    <property type="match status" value="1"/>
</dbReference>
<dbReference type="InterPro" id="IPR006549">
    <property type="entry name" value="HAD-SF_hydro_IIIA"/>
</dbReference>
<dbReference type="InterPro" id="IPR004446">
    <property type="entry name" value="Heptose_bisP_phosphatase"/>
</dbReference>
<comment type="subunit">
    <text evidence="6">Monomer.</text>
</comment>
<accession>A0AA43Q966</accession>
<dbReference type="GO" id="GO:0046872">
    <property type="term" value="F:metal ion binding"/>
    <property type="evidence" value="ECO:0007669"/>
    <property type="project" value="UniProtKB-KW"/>
</dbReference>
<evidence type="ECO:0000256" key="16">
    <source>
        <dbReference type="PIRSR" id="PIRSR004682-3"/>
    </source>
</evidence>
<feature type="binding site" evidence="17">
    <location>
        <position position="129"/>
    </location>
    <ligand>
        <name>Mg(2+)</name>
        <dbReference type="ChEBI" id="CHEBI:18420"/>
    </ligand>
</feature>
<feature type="binding site" evidence="17">
    <location>
        <position position="102"/>
    </location>
    <ligand>
        <name>Zn(2+)</name>
        <dbReference type="ChEBI" id="CHEBI:29105"/>
    </ligand>
</feature>
<sequence length="181" mass="19875">MLKNRYVLLDRDGVINQDSDNFIKSPDEWLPLDGSLEAIALLNEHGYKVVVITNQSGLARGLFDAAMLEQIHAKMQRMVAEKGGKIEAIYFCPHGPDDDCNCRKPKPGLLEQFATDNHVSLIGMAVIGDSLRDLQAAQAVGASPILVKTGKGQKTLTENPKLNIPVFENLYDAAKYLTARP</sequence>
<dbReference type="NCBIfam" id="NF006506">
    <property type="entry name" value="PRK08942.1"/>
    <property type="match status" value="1"/>
</dbReference>
<keyword evidence="9 14" id="KW-0378">Hydrolase</keyword>
<comment type="catalytic activity">
    <reaction evidence="1">
        <text>D-glycero-beta-D-manno-heptose 1,7-bisphosphate + H2O = D-glycero-beta-D-manno-heptose 1-phosphate + phosphate</text>
        <dbReference type="Rhea" id="RHEA:28518"/>
        <dbReference type="ChEBI" id="CHEBI:15377"/>
        <dbReference type="ChEBI" id="CHEBI:43474"/>
        <dbReference type="ChEBI" id="CHEBI:60208"/>
        <dbReference type="ChEBI" id="CHEBI:61593"/>
        <dbReference type="EC" id="3.1.3.82"/>
    </reaction>
</comment>
<keyword evidence="11 17" id="KW-0460">Magnesium</keyword>
<evidence type="ECO:0000313" key="19">
    <source>
        <dbReference type="Proteomes" id="UP001160519"/>
    </source>
</evidence>
<evidence type="ECO:0000256" key="11">
    <source>
        <dbReference type="ARBA" id="ARBA00022842"/>
    </source>
</evidence>
<reference evidence="18" key="1">
    <citation type="submission" date="2023-01" db="EMBL/GenBank/DDBJ databases">
        <title>Biogeochemical cycle of methane in antarctic sediments.</title>
        <authorList>
            <person name="Roldan D.M."/>
            <person name="Menes R.J."/>
        </authorList>
    </citation>
    <scope>NUCLEOTIDE SEQUENCE [LARGE SCALE GENOMIC DNA]</scope>
    <source>
        <strain evidence="18">K-2018 MAG008</strain>
    </source>
</reference>
<gene>
    <name evidence="18" type="primary">gmhB</name>
    <name evidence="18" type="ORF">PSU93_12975</name>
</gene>
<proteinExistence type="inferred from homology"/>
<dbReference type="GO" id="GO:0034200">
    <property type="term" value="F:D-glycero-beta-D-manno-heptose 1,7-bisphosphate 7-phosphatase activity"/>
    <property type="evidence" value="ECO:0007669"/>
    <property type="project" value="UniProtKB-EC"/>
</dbReference>
<feature type="binding site" evidence="17">
    <location>
        <position position="94"/>
    </location>
    <ligand>
        <name>Zn(2+)</name>
        <dbReference type="ChEBI" id="CHEBI:29105"/>
    </ligand>
</feature>
<dbReference type="InterPro" id="IPR006543">
    <property type="entry name" value="Histidinol-phos"/>
</dbReference>